<accession>A0A917UPL4</accession>
<reference evidence="1" key="1">
    <citation type="journal article" date="2014" name="Int. J. Syst. Evol. Microbiol.">
        <title>Complete genome sequence of Corynebacterium casei LMG S-19264T (=DSM 44701T), isolated from a smear-ripened cheese.</title>
        <authorList>
            <consortium name="US DOE Joint Genome Institute (JGI-PGF)"/>
            <person name="Walter F."/>
            <person name="Albersmeier A."/>
            <person name="Kalinowski J."/>
            <person name="Ruckert C."/>
        </authorList>
    </citation>
    <scope>NUCLEOTIDE SEQUENCE</scope>
    <source>
        <strain evidence="1">JCM 3086</strain>
    </source>
</reference>
<gene>
    <name evidence="1" type="ORF">GCM10010121_099440</name>
</gene>
<dbReference type="RefSeq" id="WP_229841723.1">
    <property type="nucleotide sequence ID" value="NZ_BMQA01000164.1"/>
</dbReference>
<organism evidence="1 2">
    <name type="scientific">Streptomyces brasiliensis</name>
    <dbReference type="NCBI Taxonomy" id="1954"/>
    <lineage>
        <taxon>Bacteria</taxon>
        <taxon>Bacillati</taxon>
        <taxon>Actinomycetota</taxon>
        <taxon>Actinomycetes</taxon>
        <taxon>Kitasatosporales</taxon>
        <taxon>Streptomycetaceae</taxon>
        <taxon>Streptomyces</taxon>
    </lineage>
</organism>
<dbReference type="EMBL" id="BMQA01000164">
    <property type="protein sequence ID" value="GGJ72950.1"/>
    <property type="molecule type" value="Genomic_DNA"/>
</dbReference>
<keyword evidence="2" id="KW-1185">Reference proteome</keyword>
<dbReference type="Proteomes" id="UP000657574">
    <property type="component" value="Unassembled WGS sequence"/>
</dbReference>
<evidence type="ECO:0000313" key="1">
    <source>
        <dbReference type="EMBL" id="GGJ72950.1"/>
    </source>
</evidence>
<reference evidence="1" key="2">
    <citation type="submission" date="2020-09" db="EMBL/GenBank/DDBJ databases">
        <authorList>
            <person name="Sun Q."/>
            <person name="Ohkuma M."/>
        </authorList>
    </citation>
    <scope>NUCLEOTIDE SEQUENCE</scope>
    <source>
        <strain evidence="1">JCM 3086</strain>
    </source>
</reference>
<protein>
    <submittedName>
        <fullName evidence="1">Uncharacterized protein</fullName>
    </submittedName>
</protein>
<comment type="caution">
    <text evidence="1">The sequence shown here is derived from an EMBL/GenBank/DDBJ whole genome shotgun (WGS) entry which is preliminary data.</text>
</comment>
<evidence type="ECO:0000313" key="2">
    <source>
        <dbReference type="Proteomes" id="UP000657574"/>
    </source>
</evidence>
<name>A0A917UPL4_9ACTN</name>
<sequence>MSGATVSVVFEASWEDNPTWEGSSALYADVARAQVFAADAYVSETYDFLDEDEEGPGELVWRQREGCWELYDGGKQTPVSIYPRTVQGASQVSPAQLEASDMTLGMLVALLMHLGGSYDLPAGTFAPDALGTADGHLHAATLQPLDNGMLRLAVVPRPAGYSGGIVFPDDARNG</sequence>
<proteinExistence type="predicted"/>
<dbReference type="AlphaFoldDB" id="A0A917UPL4"/>